<feature type="region of interest" description="Disordered" evidence="1">
    <location>
        <begin position="47"/>
        <end position="71"/>
    </location>
</feature>
<gene>
    <name evidence="2" type="ORF">EDF62_0360</name>
</gene>
<feature type="region of interest" description="Disordered" evidence="1">
    <location>
        <begin position="1"/>
        <end position="25"/>
    </location>
</feature>
<evidence type="ECO:0000313" key="2">
    <source>
        <dbReference type="EMBL" id="TDP95666.1"/>
    </source>
</evidence>
<dbReference type="OrthoDB" id="4465019at2"/>
<sequence>MDKDDEPTDDSDSSMLRQDDESYTELGRFTVDEETFLVRRRAEDGSHHYDWVSGPNDGYGFSVSGGSEPISREQHETTIRGFLTSIDPTTGFL</sequence>
<evidence type="ECO:0000313" key="3">
    <source>
        <dbReference type="Proteomes" id="UP000295601"/>
    </source>
</evidence>
<accession>A0A4R6S9Q6</accession>
<dbReference type="Proteomes" id="UP000295601">
    <property type="component" value="Unassembled WGS sequence"/>
</dbReference>
<dbReference type="EMBL" id="SNYA01000001">
    <property type="protein sequence ID" value="TDP95666.1"/>
    <property type="molecule type" value="Genomic_DNA"/>
</dbReference>
<proteinExistence type="predicted"/>
<protein>
    <submittedName>
        <fullName evidence="2">Uncharacterized protein</fullName>
    </submittedName>
</protein>
<reference evidence="2 3" key="1">
    <citation type="submission" date="2019-03" db="EMBL/GenBank/DDBJ databases">
        <title>Genomic analyses of the natural microbiome of Caenorhabditis elegans.</title>
        <authorList>
            <person name="Samuel B."/>
        </authorList>
    </citation>
    <scope>NUCLEOTIDE SEQUENCE [LARGE SCALE GENOMIC DNA]</scope>
    <source>
        <strain evidence="2 3">JUb18</strain>
    </source>
</reference>
<feature type="compositionally biased region" description="Acidic residues" evidence="1">
    <location>
        <begin position="1"/>
        <end position="12"/>
    </location>
</feature>
<keyword evidence="3" id="KW-1185">Reference proteome</keyword>
<comment type="caution">
    <text evidence="2">The sequence shown here is derived from an EMBL/GenBank/DDBJ whole genome shotgun (WGS) entry which is preliminary data.</text>
</comment>
<organism evidence="2 3">
    <name type="scientific">Leucobacter luti</name>
    <dbReference type="NCBI Taxonomy" id="340320"/>
    <lineage>
        <taxon>Bacteria</taxon>
        <taxon>Bacillati</taxon>
        <taxon>Actinomycetota</taxon>
        <taxon>Actinomycetes</taxon>
        <taxon>Micrococcales</taxon>
        <taxon>Microbacteriaceae</taxon>
        <taxon>Leucobacter</taxon>
    </lineage>
</organism>
<dbReference type="RefSeq" id="WP_133615563.1">
    <property type="nucleotide sequence ID" value="NZ_CP080492.1"/>
</dbReference>
<dbReference type="AlphaFoldDB" id="A0A4R6S9Q6"/>
<name>A0A4R6S9Q6_9MICO</name>
<evidence type="ECO:0000256" key="1">
    <source>
        <dbReference type="SAM" id="MobiDB-lite"/>
    </source>
</evidence>